<reference evidence="6" key="1">
    <citation type="submission" date="2015-11" db="EMBL/GenBank/DDBJ databases">
        <authorList>
            <person name="Varghese N."/>
        </authorList>
    </citation>
    <scope>NUCLEOTIDE SEQUENCE [LARGE SCALE GENOMIC DNA]</scope>
    <source>
        <strain evidence="6">DSM 45899</strain>
    </source>
</reference>
<dbReference type="GO" id="GO:0005975">
    <property type="term" value="P:carbohydrate metabolic process"/>
    <property type="evidence" value="ECO:0007669"/>
    <property type="project" value="InterPro"/>
</dbReference>
<feature type="compositionally biased region" description="Low complexity" evidence="3">
    <location>
        <begin position="83"/>
        <end position="112"/>
    </location>
</feature>
<dbReference type="Proteomes" id="UP000198802">
    <property type="component" value="Unassembled WGS sequence"/>
</dbReference>
<dbReference type="InterPro" id="IPR002509">
    <property type="entry name" value="NODB_dom"/>
</dbReference>
<dbReference type="GO" id="GO:0016020">
    <property type="term" value="C:membrane"/>
    <property type="evidence" value="ECO:0007669"/>
    <property type="project" value="TreeGrafter"/>
</dbReference>
<dbReference type="PANTHER" id="PTHR10587">
    <property type="entry name" value="GLYCOSYL TRANSFERASE-RELATED"/>
    <property type="match status" value="1"/>
</dbReference>
<evidence type="ECO:0000313" key="5">
    <source>
        <dbReference type="EMBL" id="CUU54141.1"/>
    </source>
</evidence>
<dbReference type="PANTHER" id="PTHR10587:SF133">
    <property type="entry name" value="CHITIN DEACETYLASE 1-RELATED"/>
    <property type="match status" value="1"/>
</dbReference>
<protein>
    <submittedName>
        <fullName evidence="5">Peptidoglycan/xylan/chitin deacetylase, PgdA/CDA1 family</fullName>
    </submittedName>
</protein>
<dbReference type="InterPro" id="IPR011330">
    <property type="entry name" value="Glyco_hydro/deAcase_b/a-brl"/>
</dbReference>
<proteinExistence type="predicted"/>
<dbReference type="InterPro" id="IPR050248">
    <property type="entry name" value="Polysacc_deacetylase_ArnD"/>
</dbReference>
<dbReference type="PROSITE" id="PS51677">
    <property type="entry name" value="NODB"/>
    <property type="match status" value="1"/>
</dbReference>
<dbReference type="GO" id="GO:0046872">
    <property type="term" value="F:metal ion binding"/>
    <property type="evidence" value="ECO:0007669"/>
    <property type="project" value="UniProtKB-KW"/>
</dbReference>
<evidence type="ECO:0000313" key="6">
    <source>
        <dbReference type="Proteomes" id="UP000198802"/>
    </source>
</evidence>
<keyword evidence="6" id="KW-1185">Reference proteome</keyword>
<accession>A0A0S4QF92</accession>
<gene>
    <name evidence="5" type="ORF">Ga0074812_102145</name>
</gene>
<dbReference type="RefSeq" id="WP_091271427.1">
    <property type="nucleotide sequence ID" value="NZ_FAOZ01000002.1"/>
</dbReference>
<dbReference type="AlphaFoldDB" id="A0A0S4QF92"/>
<keyword evidence="1" id="KW-0479">Metal-binding</keyword>
<feature type="domain" description="NodB homology" evidence="4">
    <location>
        <begin position="140"/>
        <end position="328"/>
    </location>
</feature>
<dbReference type="EMBL" id="FAOZ01000002">
    <property type="protein sequence ID" value="CUU54141.1"/>
    <property type="molecule type" value="Genomic_DNA"/>
</dbReference>
<organism evidence="5 6">
    <name type="scientific">Parafrankia irregularis</name>
    <dbReference type="NCBI Taxonomy" id="795642"/>
    <lineage>
        <taxon>Bacteria</taxon>
        <taxon>Bacillati</taxon>
        <taxon>Actinomycetota</taxon>
        <taxon>Actinomycetes</taxon>
        <taxon>Frankiales</taxon>
        <taxon>Frankiaceae</taxon>
        <taxon>Parafrankia</taxon>
    </lineage>
</organism>
<keyword evidence="2" id="KW-0378">Hydrolase</keyword>
<evidence type="ECO:0000256" key="3">
    <source>
        <dbReference type="SAM" id="MobiDB-lite"/>
    </source>
</evidence>
<evidence type="ECO:0000259" key="4">
    <source>
        <dbReference type="PROSITE" id="PS51677"/>
    </source>
</evidence>
<name>A0A0S4QF92_9ACTN</name>
<feature type="region of interest" description="Disordered" evidence="3">
    <location>
        <begin position="53"/>
        <end position="128"/>
    </location>
</feature>
<dbReference type="Pfam" id="PF01522">
    <property type="entry name" value="Polysacc_deac_1"/>
    <property type="match status" value="1"/>
</dbReference>
<dbReference type="GO" id="GO:0016810">
    <property type="term" value="F:hydrolase activity, acting on carbon-nitrogen (but not peptide) bonds"/>
    <property type="evidence" value="ECO:0007669"/>
    <property type="project" value="InterPro"/>
</dbReference>
<evidence type="ECO:0000256" key="1">
    <source>
        <dbReference type="ARBA" id="ARBA00022723"/>
    </source>
</evidence>
<evidence type="ECO:0000256" key="2">
    <source>
        <dbReference type="ARBA" id="ARBA00022801"/>
    </source>
</evidence>
<dbReference type="Gene3D" id="3.20.20.370">
    <property type="entry name" value="Glycoside hydrolase/deacetylase"/>
    <property type="match status" value="1"/>
</dbReference>
<sequence>MGGFGSRARGGTGNLAGAGNVNPAMTRSGSAAALCTVVCLVVVLAGCGGGGAPPAGPAAGPTTSVTTDAPAPSVTGLPGTTVSPVSSAPSASASHPPRATGTPPGPTSRPTTVAPPSTPGTALSAGVAGKDWERLPTTRKIVALTFDAGANADGVAPVLATLRRENVPATFFLTGQFAKNFPSKVQDIAAAGGRIGNHSATHPYFTKLTDSEIRSQVQSAEGDIRTATGQDPRPFFRFPYGDRNVHDIALLNELGYVPVRWTVDTVGWKGTSGGASVESVTTRVLNALTPGEIVLMHLGSHPEDHSTLDADALPGVIKALREQGYGFVTLDVLLG</sequence>
<dbReference type="SUPFAM" id="SSF88713">
    <property type="entry name" value="Glycoside hydrolase/deacetylase"/>
    <property type="match status" value="1"/>
</dbReference>
<dbReference type="CDD" id="cd10917">
    <property type="entry name" value="CE4_NodB_like_6s_7s"/>
    <property type="match status" value="1"/>
</dbReference>